<dbReference type="EMBL" id="JAWDGP010001087">
    <property type="protein sequence ID" value="KAK3794922.1"/>
    <property type="molecule type" value="Genomic_DNA"/>
</dbReference>
<protein>
    <submittedName>
        <fullName evidence="1">Uncharacterized protein</fullName>
    </submittedName>
</protein>
<reference evidence="1" key="1">
    <citation type="journal article" date="2023" name="G3 (Bethesda)">
        <title>A reference genome for the long-term kleptoplast-retaining sea slug Elysia crispata morphotype clarki.</title>
        <authorList>
            <person name="Eastman K.E."/>
            <person name="Pendleton A.L."/>
            <person name="Shaikh M.A."/>
            <person name="Suttiyut T."/>
            <person name="Ogas R."/>
            <person name="Tomko P."/>
            <person name="Gavelis G."/>
            <person name="Widhalm J.R."/>
            <person name="Wisecaver J.H."/>
        </authorList>
    </citation>
    <scope>NUCLEOTIDE SEQUENCE</scope>
    <source>
        <strain evidence="1">ECLA1</strain>
    </source>
</reference>
<keyword evidence="2" id="KW-1185">Reference proteome</keyword>
<proteinExistence type="predicted"/>
<accession>A0AAE1AXY0</accession>
<sequence>MCEISLEISRPTAPVTNTLLDLSPRDCRALLGNGYFWVHKTWHLAERACDLIEPISRESWETPLFPAEYFPENPESGCTLRSALKFTRTTTSLLEARATALLVLASRSAMEVMVTFTGGPDTVLHVDGFH</sequence>
<evidence type="ECO:0000313" key="1">
    <source>
        <dbReference type="EMBL" id="KAK3794922.1"/>
    </source>
</evidence>
<gene>
    <name evidence="1" type="ORF">RRG08_001069</name>
</gene>
<dbReference type="Proteomes" id="UP001283361">
    <property type="component" value="Unassembled WGS sequence"/>
</dbReference>
<comment type="caution">
    <text evidence="1">The sequence shown here is derived from an EMBL/GenBank/DDBJ whole genome shotgun (WGS) entry which is preliminary data.</text>
</comment>
<name>A0AAE1AXY0_9GAST</name>
<evidence type="ECO:0000313" key="2">
    <source>
        <dbReference type="Proteomes" id="UP001283361"/>
    </source>
</evidence>
<dbReference type="AlphaFoldDB" id="A0AAE1AXY0"/>
<organism evidence="1 2">
    <name type="scientific">Elysia crispata</name>
    <name type="common">lettuce slug</name>
    <dbReference type="NCBI Taxonomy" id="231223"/>
    <lineage>
        <taxon>Eukaryota</taxon>
        <taxon>Metazoa</taxon>
        <taxon>Spiralia</taxon>
        <taxon>Lophotrochozoa</taxon>
        <taxon>Mollusca</taxon>
        <taxon>Gastropoda</taxon>
        <taxon>Heterobranchia</taxon>
        <taxon>Euthyneura</taxon>
        <taxon>Panpulmonata</taxon>
        <taxon>Sacoglossa</taxon>
        <taxon>Placobranchoidea</taxon>
        <taxon>Plakobranchidae</taxon>
        <taxon>Elysia</taxon>
    </lineage>
</organism>